<evidence type="ECO:0000256" key="10">
    <source>
        <dbReference type="ARBA" id="ARBA00030345"/>
    </source>
</evidence>
<sequence length="223" mass="25996">MFAIISAAIAPGIALLSYFYLRDSLRPEPVSMVIRTFFFGVLVVFPIMILQHIMQTEWNLQGQILQSVLNSAMVEEFFKWIVVYYTAYKHVEFDEPYDGIVYAVAVSLGFATLENFFYLVINGLNVAIWRAFLPVSSHALFGVWMGYYLGLGKFSAEEHKRQRFVLVSMLLPMLLHALYNLIFSNQYWPWFILPFMVLLWWQGLKKVRLAHEFDSKIAKTRPN</sequence>
<feature type="transmembrane region" description="Helical" evidence="12">
    <location>
        <begin position="99"/>
        <end position="121"/>
    </location>
</feature>
<evidence type="ECO:0000256" key="3">
    <source>
        <dbReference type="ARBA" id="ARBA00018997"/>
    </source>
</evidence>
<name>A0A938XRS5_9BACL</name>
<dbReference type="GO" id="GO:0005886">
    <property type="term" value="C:plasma membrane"/>
    <property type="evidence" value="ECO:0007669"/>
    <property type="project" value="UniProtKB-SubCell"/>
</dbReference>
<dbReference type="PANTHER" id="PTHR36844:SF1">
    <property type="entry name" value="PROTEASE PRSW"/>
    <property type="match status" value="1"/>
</dbReference>
<proteinExistence type="inferred from homology"/>
<keyword evidence="5 11" id="KW-0645">Protease</keyword>
<comment type="subcellular location">
    <subcellularLocation>
        <location evidence="1">Cell membrane</location>
        <topology evidence="1">Multi-pass membrane protein</topology>
    </subcellularLocation>
</comment>
<feature type="transmembrane region" description="Helical" evidence="12">
    <location>
        <begin position="187"/>
        <end position="204"/>
    </location>
</feature>
<dbReference type="Pfam" id="PF13367">
    <property type="entry name" value="PrsW-protease"/>
    <property type="match status" value="1"/>
</dbReference>
<evidence type="ECO:0000256" key="12">
    <source>
        <dbReference type="SAM" id="Phobius"/>
    </source>
</evidence>
<evidence type="ECO:0000256" key="6">
    <source>
        <dbReference type="ARBA" id="ARBA00022692"/>
    </source>
</evidence>
<keyword evidence="4 11" id="KW-1003">Cell membrane</keyword>
<accession>A0A938XRS5</accession>
<protein>
    <recommendedName>
        <fullName evidence="3 11">Protease PrsW</fullName>
        <ecNumber evidence="11">3.4.-.-</ecNumber>
    </recommendedName>
    <alternativeName>
        <fullName evidence="10 11">Protease responsible for activating sigma-W</fullName>
    </alternativeName>
</protein>
<keyword evidence="6 12" id="KW-0812">Transmembrane</keyword>
<feature type="transmembrane region" description="Helical" evidence="12">
    <location>
        <begin position="163"/>
        <end position="181"/>
    </location>
</feature>
<dbReference type="InterPro" id="IPR023596">
    <property type="entry name" value="Peptidase_PrsW_arch/bac"/>
</dbReference>
<keyword evidence="7 11" id="KW-0378">Hydrolase</keyword>
<dbReference type="InterPro" id="IPR026898">
    <property type="entry name" value="PrsW"/>
</dbReference>
<organism evidence="13 14">
    <name type="scientific">Brevibacillus fulvus</name>
    <dbReference type="NCBI Taxonomy" id="1125967"/>
    <lineage>
        <taxon>Bacteria</taxon>
        <taxon>Bacillati</taxon>
        <taxon>Bacillota</taxon>
        <taxon>Bacilli</taxon>
        <taxon>Bacillales</taxon>
        <taxon>Paenibacillaceae</taxon>
        <taxon>Brevibacillus</taxon>
    </lineage>
</organism>
<dbReference type="AlphaFoldDB" id="A0A938XRS5"/>
<dbReference type="RefSeq" id="WP_204516415.1">
    <property type="nucleotide sequence ID" value="NZ_BAABIN010000009.1"/>
</dbReference>
<comment type="caution">
    <text evidence="13">The sequence shown here is derived from an EMBL/GenBank/DDBJ whole genome shotgun (WGS) entry which is preliminary data.</text>
</comment>
<evidence type="ECO:0000256" key="4">
    <source>
        <dbReference type="ARBA" id="ARBA00022475"/>
    </source>
</evidence>
<dbReference type="PIRSF" id="PIRSF016933">
    <property type="entry name" value="PrsW"/>
    <property type="match status" value="1"/>
</dbReference>
<reference evidence="13" key="1">
    <citation type="submission" date="2021-01" db="EMBL/GenBank/DDBJ databases">
        <title>Genomic Encyclopedia of Type Strains, Phase IV (KMG-IV): sequencing the most valuable type-strain genomes for metagenomic binning, comparative biology and taxonomic classification.</title>
        <authorList>
            <person name="Goeker M."/>
        </authorList>
    </citation>
    <scope>NUCLEOTIDE SEQUENCE</scope>
    <source>
        <strain evidence="13">DSM 25523</strain>
    </source>
</reference>
<dbReference type="EC" id="3.4.-.-" evidence="11"/>
<evidence type="ECO:0000256" key="8">
    <source>
        <dbReference type="ARBA" id="ARBA00022989"/>
    </source>
</evidence>
<dbReference type="NCBIfam" id="NF033739">
    <property type="entry name" value="intramemb_PrsW"/>
    <property type="match status" value="1"/>
</dbReference>
<evidence type="ECO:0000313" key="13">
    <source>
        <dbReference type="EMBL" id="MBM7588682.1"/>
    </source>
</evidence>
<comment type="similarity">
    <text evidence="2 11">Belongs to the protease PrsW family.</text>
</comment>
<gene>
    <name evidence="13" type="ORF">JOD01_000268</name>
</gene>
<evidence type="ECO:0000256" key="7">
    <source>
        <dbReference type="ARBA" id="ARBA00022801"/>
    </source>
</evidence>
<evidence type="ECO:0000313" key="14">
    <source>
        <dbReference type="Proteomes" id="UP000717624"/>
    </source>
</evidence>
<evidence type="ECO:0000256" key="1">
    <source>
        <dbReference type="ARBA" id="ARBA00004651"/>
    </source>
</evidence>
<feature type="transmembrane region" description="Helical" evidence="12">
    <location>
        <begin position="32"/>
        <end position="50"/>
    </location>
</feature>
<evidence type="ECO:0000256" key="5">
    <source>
        <dbReference type="ARBA" id="ARBA00022670"/>
    </source>
</evidence>
<dbReference type="EMBL" id="JAFBEB010000001">
    <property type="protein sequence ID" value="MBM7588682.1"/>
    <property type="molecule type" value="Genomic_DNA"/>
</dbReference>
<keyword evidence="8 12" id="KW-1133">Transmembrane helix</keyword>
<dbReference type="GO" id="GO:0006508">
    <property type="term" value="P:proteolysis"/>
    <property type="evidence" value="ECO:0007669"/>
    <property type="project" value="UniProtKB-KW"/>
</dbReference>
<dbReference type="GO" id="GO:0008233">
    <property type="term" value="F:peptidase activity"/>
    <property type="evidence" value="ECO:0007669"/>
    <property type="project" value="UniProtKB-KW"/>
</dbReference>
<evidence type="ECO:0000256" key="2">
    <source>
        <dbReference type="ARBA" id="ARBA00009165"/>
    </source>
</evidence>
<evidence type="ECO:0000256" key="9">
    <source>
        <dbReference type="ARBA" id="ARBA00023136"/>
    </source>
</evidence>
<keyword evidence="14" id="KW-1185">Reference proteome</keyword>
<comment type="function">
    <text evidence="11">Involved in the degradation of specific anti-sigma factors.</text>
</comment>
<keyword evidence="9 11" id="KW-0472">Membrane</keyword>
<feature type="transmembrane region" description="Helical" evidence="12">
    <location>
        <begin position="127"/>
        <end position="151"/>
    </location>
</feature>
<dbReference type="Proteomes" id="UP000717624">
    <property type="component" value="Unassembled WGS sequence"/>
</dbReference>
<evidence type="ECO:0000256" key="11">
    <source>
        <dbReference type="PIRNR" id="PIRNR016933"/>
    </source>
</evidence>
<dbReference type="PANTHER" id="PTHR36844">
    <property type="entry name" value="PROTEASE PRSW"/>
    <property type="match status" value="1"/>
</dbReference>